<sequence>MKRIILAAGCFAMLATTACKNNNDQEANERDQAMVTDTTAQTTKDEWKDLFNGENLEGWKAYNKDSISSQWRVEDGALVFTPAEERNGAENLISKEEFENFELKIDWKISEGGNSGIMWAVQEDEKYGEPYLTGPEIQVLDDERHPDAKNGPNRLSGSLYDMVPPAKNVVNPAGEWNQEVIHIDHQKNEGWVELNGERIVEFPVNGEGWNELVQNSKFASWDAFAKETKGHLALQDHGHAVSFKNIKIKEL</sequence>
<dbReference type="OrthoDB" id="9806233at2"/>
<dbReference type="PROSITE" id="PS51257">
    <property type="entry name" value="PROKAR_LIPOPROTEIN"/>
    <property type="match status" value="1"/>
</dbReference>
<dbReference type="Proteomes" id="UP000186230">
    <property type="component" value="Chromosome"/>
</dbReference>
<feature type="domain" description="3-keto-alpha-glucoside-1,2-lyase/3-keto-2-hydroxy-glucal hydratase" evidence="1">
    <location>
        <begin position="46"/>
        <end position="249"/>
    </location>
</feature>
<dbReference type="KEGG" id="gfl:GRFL_2901"/>
<accession>A0A1L7I945</accession>
<keyword evidence="3" id="KW-1185">Reference proteome</keyword>
<name>A0A1L7I945_9FLAO</name>
<organism evidence="2 3">
    <name type="scientific">Christiangramia flava JLT2011</name>
    <dbReference type="NCBI Taxonomy" id="1229726"/>
    <lineage>
        <taxon>Bacteria</taxon>
        <taxon>Pseudomonadati</taxon>
        <taxon>Bacteroidota</taxon>
        <taxon>Flavobacteriia</taxon>
        <taxon>Flavobacteriales</taxon>
        <taxon>Flavobacteriaceae</taxon>
        <taxon>Christiangramia</taxon>
    </lineage>
</organism>
<dbReference type="Gene3D" id="2.60.120.560">
    <property type="entry name" value="Exo-inulinase, domain 1"/>
    <property type="match status" value="1"/>
</dbReference>
<keyword evidence="2" id="KW-0378">Hydrolase</keyword>
<dbReference type="EMBL" id="CP016359">
    <property type="protein sequence ID" value="APU69625.1"/>
    <property type="molecule type" value="Genomic_DNA"/>
</dbReference>
<protein>
    <submittedName>
        <fullName evidence="2">Putative secreted glycosyl hydrolase</fullName>
    </submittedName>
</protein>
<dbReference type="STRING" id="1229726.GRFL_2901"/>
<proteinExistence type="predicted"/>
<dbReference type="GO" id="GO:0016787">
    <property type="term" value="F:hydrolase activity"/>
    <property type="evidence" value="ECO:0007669"/>
    <property type="project" value="UniProtKB-KW"/>
</dbReference>
<dbReference type="InterPro" id="IPR010496">
    <property type="entry name" value="AL/BT2_dom"/>
</dbReference>
<reference evidence="2 3" key="1">
    <citation type="submission" date="2016-07" db="EMBL/GenBank/DDBJ databases">
        <title>Multi-omics approach to identify versatile polysaccharide utilization systems of a marine flavobacterium Gramella flava.</title>
        <authorList>
            <person name="Tang K."/>
        </authorList>
    </citation>
    <scope>NUCLEOTIDE SEQUENCE [LARGE SCALE GENOMIC DNA]</scope>
    <source>
        <strain evidence="2 3">JLT2011</strain>
    </source>
</reference>
<dbReference type="RefSeq" id="WP_083646162.1">
    <property type="nucleotide sequence ID" value="NZ_AMRU01000005.1"/>
</dbReference>
<dbReference type="AlphaFoldDB" id="A0A1L7I945"/>
<evidence type="ECO:0000313" key="2">
    <source>
        <dbReference type="EMBL" id="APU69625.1"/>
    </source>
</evidence>
<dbReference type="Pfam" id="PF06439">
    <property type="entry name" value="3keto-disac_hyd"/>
    <property type="match status" value="1"/>
</dbReference>
<evidence type="ECO:0000313" key="3">
    <source>
        <dbReference type="Proteomes" id="UP000186230"/>
    </source>
</evidence>
<evidence type="ECO:0000259" key="1">
    <source>
        <dbReference type="Pfam" id="PF06439"/>
    </source>
</evidence>
<gene>
    <name evidence="2" type="ORF">GRFL_2901</name>
</gene>